<reference evidence="1 2" key="1">
    <citation type="submission" date="2012-05" db="EMBL/GenBank/DDBJ databases">
        <title>Recombination and specialization in a pathogen metapopulation.</title>
        <authorList>
            <person name="Gardiner A."/>
            <person name="Kemen E."/>
            <person name="Schultz-Larsen T."/>
            <person name="MacLean D."/>
            <person name="Van Oosterhout C."/>
            <person name="Jones J.D.G."/>
        </authorList>
    </citation>
    <scope>NUCLEOTIDE SEQUENCE [LARGE SCALE GENOMIC DNA]</scope>
    <source>
        <strain evidence="1 2">Ac Nc2</strain>
    </source>
</reference>
<evidence type="ECO:0000313" key="2">
    <source>
        <dbReference type="Proteomes" id="UP000053237"/>
    </source>
</evidence>
<evidence type="ECO:0000313" key="1">
    <source>
        <dbReference type="EMBL" id="CCI49463.1"/>
    </source>
</evidence>
<comment type="caution">
    <text evidence="1">The sequence shown here is derived from an EMBL/GenBank/DDBJ whole genome shotgun (WGS) entry which is preliminary data.</text>
</comment>
<dbReference type="Proteomes" id="UP000053237">
    <property type="component" value="Unassembled WGS sequence"/>
</dbReference>
<gene>
    <name evidence="1" type="ORF">BN9_107790</name>
</gene>
<dbReference type="InParanoid" id="A0A024GRE9"/>
<protein>
    <submittedName>
        <fullName evidence="1">Uncharacterized protein</fullName>
    </submittedName>
</protein>
<dbReference type="EMBL" id="CAIX01000299">
    <property type="protein sequence ID" value="CCI49463.1"/>
    <property type="molecule type" value="Genomic_DNA"/>
</dbReference>
<proteinExistence type="predicted"/>
<accession>A0A024GRE9</accession>
<dbReference type="AlphaFoldDB" id="A0A024GRE9"/>
<sequence>MVVTDLASSSGRTPLSLDARSSNQFPAKKDTMYAYICPNIMMICELPSRVDLLYRDISLVCQEFSFSCRFDTNCAKSNCFFSCSKEFDIHELGVLHYYILESLSSISCFWWTL</sequence>
<keyword evidence="2" id="KW-1185">Reference proteome</keyword>
<organism evidence="1 2">
    <name type="scientific">Albugo candida</name>
    <dbReference type="NCBI Taxonomy" id="65357"/>
    <lineage>
        <taxon>Eukaryota</taxon>
        <taxon>Sar</taxon>
        <taxon>Stramenopiles</taxon>
        <taxon>Oomycota</taxon>
        <taxon>Peronosporomycetes</taxon>
        <taxon>Albuginales</taxon>
        <taxon>Albuginaceae</taxon>
        <taxon>Albugo</taxon>
    </lineage>
</organism>
<name>A0A024GRE9_9STRA</name>